<protein>
    <recommendedName>
        <fullName evidence="3">ER membrane protein complex subunit 4</fullName>
    </recommendedName>
</protein>
<dbReference type="Pfam" id="PF06417">
    <property type="entry name" value="EMC4"/>
    <property type="match status" value="1"/>
</dbReference>
<reference evidence="10" key="1">
    <citation type="submission" date="2020-03" db="EMBL/GenBank/DDBJ databases">
        <title>A high-quality chromosome-level genome assembly of a woody plant with both climbing and erect habits, Rhamnella rubrinervis.</title>
        <authorList>
            <person name="Lu Z."/>
            <person name="Yang Y."/>
            <person name="Zhu X."/>
            <person name="Sun Y."/>
        </authorList>
    </citation>
    <scope>NUCLEOTIDE SEQUENCE</scope>
    <source>
        <strain evidence="10">BYM</strain>
        <tissue evidence="10">Leaf</tissue>
    </source>
</reference>
<evidence type="ECO:0000256" key="4">
    <source>
        <dbReference type="ARBA" id="ARBA00022692"/>
    </source>
</evidence>
<evidence type="ECO:0000256" key="6">
    <source>
        <dbReference type="ARBA" id="ARBA00022989"/>
    </source>
</evidence>
<name>A0A8K0MHJ0_9ROSA</name>
<evidence type="ECO:0000256" key="5">
    <source>
        <dbReference type="ARBA" id="ARBA00022824"/>
    </source>
</evidence>
<comment type="subcellular location">
    <subcellularLocation>
        <location evidence="1">Endoplasmic reticulum membrane</location>
        <topology evidence="1">Multi-pass membrane protein</topology>
    </subcellularLocation>
</comment>
<dbReference type="EMBL" id="VOIH02000005">
    <property type="protein sequence ID" value="KAF3446166.1"/>
    <property type="molecule type" value="Genomic_DNA"/>
</dbReference>
<organism evidence="10 11">
    <name type="scientific">Rhamnella rubrinervis</name>
    <dbReference type="NCBI Taxonomy" id="2594499"/>
    <lineage>
        <taxon>Eukaryota</taxon>
        <taxon>Viridiplantae</taxon>
        <taxon>Streptophyta</taxon>
        <taxon>Embryophyta</taxon>
        <taxon>Tracheophyta</taxon>
        <taxon>Spermatophyta</taxon>
        <taxon>Magnoliopsida</taxon>
        <taxon>eudicotyledons</taxon>
        <taxon>Gunneridae</taxon>
        <taxon>Pentapetalae</taxon>
        <taxon>rosids</taxon>
        <taxon>fabids</taxon>
        <taxon>Rosales</taxon>
        <taxon>Rhamnaceae</taxon>
        <taxon>rhamnoid group</taxon>
        <taxon>Rhamneae</taxon>
        <taxon>Rhamnella</taxon>
    </lineage>
</organism>
<keyword evidence="4 9" id="KW-0812">Transmembrane</keyword>
<dbReference type="PANTHER" id="PTHR19315">
    <property type="entry name" value="ER MEMBRANE PROTEIN COMPLEX SUBUNIT 4"/>
    <property type="match status" value="1"/>
</dbReference>
<feature type="region of interest" description="Disordered" evidence="8">
    <location>
        <begin position="1"/>
        <end position="48"/>
    </location>
</feature>
<keyword evidence="6 9" id="KW-1133">Transmembrane helix</keyword>
<comment type="caution">
    <text evidence="10">The sequence shown here is derived from an EMBL/GenBank/DDBJ whole genome shotgun (WGS) entry which is preliminary data.</text>
</comment>
<dbReference type="GO" id="GO:0005789">
    <property type="term" value="C:endoplasmic reticulum membrane"/>
    <property type="evidence" value="ECO:0007669"/>
    <property type="project" value="UniProtKB-SubCell"/>
</dbReference>
<feature type="compositionally biased region" description="Gly residues" evidence="8">
    <location>
        <begin position="1"/>
        <end position="12"/>
    </location>
</feature>
<gene>
    <name evidence="10" type="ORF">FNV43_RR11345</name>
</gene>
<sequence>MDKGKGVMGGGRTWAVDFTDYSTSPSSRDVPDPPGFTRASLDQDDSTLTRQKKDAEANWKSQKAWEVAQAPFKNLLMMGFMMWMSGSTVHLFSIGITFSALWQPISALQGVGKVFEPYKDSKVELLGPKLLFIALNLGGLALGVWKLNTLGLLPTHASDWVSSLPPAQFYKKAICLVDSYDTYKQRLSIPVEEFLCADVDLGVGVWFIQRSSAKQGVWNLVKQEI</sequence>
<feature type="transmembrane region" description="Helical" evidence="9">
    <location>
        <begin position="80"/>
        <end position="105"/>
    </location>
</feature>
<evidence type="ECO:0000313" key="10">
    <source>
        <dbReference type="EMBL" id="KAF3446166.1"/>
    </source>
</evidence>
<evidence type="ECO:0000313" key="11">
    <source>
        <dbReference type="Proteomes" id="UP000796880"/>
    </source>
</evidence>
<proteinExistence type="inferred from homology"/>
<keyword evidence="11" id="KW-1185">Reference proteome</keyword>
<dbReference type="InterPro" id="IPR009445">
    <property type="entry name" value="TMEM85/Emc4"/>
</dbReference>
<evidence type="ECO:0000256" key="7">
    <source>
        <dbReference type="ARBA" id="ARBA00023136"/>
    </source>
</evidence>
<evidence type="ECO:0000256" key="1">
    <source>
        <dbReference type="ARBA" id="ARBA00004477"/>
    </source>
</evidence>
<dbReference type="Proteomes" id="UP000796880">
    <property type="component" value="Unassembled WGS sequence"/>
</dbReference>
<keyword evidence="5" id="KW-0256">Endoplasmic reticulum</keyword>
<evidence type="ECO:0000256" key="2">
    <source>
        <dbReference type="ARBA" id="ARBA00007715"/>
    </source>
</evidence>
<dbReference type="AlphaFoldDB" id="A0A8K0MHJ0"/>
<comment type="similarity">
    <text evidence="2">Belongs to the EMC4 family.</text>
</comment>
<feature type="transmembrane region" description="Helical" evidence="9">
    <location>
        <begin position="125"/>
        <end position="145"/>
    </location>
</feature>
<evidence type="ECO:0000256" key="3">
    <source>
        <dbReference type="ARBA" id="ARBA00020820"/>
    </source>
</evidence>
<evidence type="ECO:0000256" key="8">
    <source>
        <dbReference type="SAM" id="MobiDB-lite"/>
    </source>
</evidence>
<dbReference type="OrthoDB" id="369569at2759"/>
<keyword evidence="7 9" id="KW-0472">Membrane</keyword>
<evidence type="ECO:0000256" key="9">
    <source>
        <dbReference type="SAM" id="Phobius"/>
    </source>
</evidence>
<accession>A0A8K0MHJ0</accession>